<evidence type="ECO:0000256" key="3">
    <source>
        <dbReference type="ARBA" id="ARBA00023163"/>
    </source>
</evidence>
<dbReference type="CDD" id="cd06170">
    <property type="entry name" value="LuxR_C_like"/>
    <property type="match status" value="1"/>
</dbReference>
<dbReference type="EMBL" id="SOCP01000005">
    <property type="protein sequence ID" value="TDV52042.1"/>
    <property type="molecule type" value="Genomic_DNA"/>
</dbReference>
<dbReference type="Pfam" id="PF00196">
    <property type="entry name" value="GerE"/>
    <property type="match status" value="1"/>
</dbReference>
<keyword evidence="2 5" id="KW-0238">DNA-binding</keyword>
<dbReference type="SUPFAM" id="SSF46894">
    <property type="entry name" value="C-terminal effector domain of the bipartite response regulators"/>
    <property type="match status" value="1"/>
</dbReference>
<comment type="caution">
    <text evidence="5">The sequence shown here is derived from an EMBL/GenBank/DDBJ whole genome shotgun (WGS) entry which is preliminary data.</text>
</comment>
<dbReference type="Gene3D" id="3.40.50.2300">
    <property type="match status" value="1"/>
</dbReference>
<keyword evidence="3" id="KW-0804">Transcription</keyword>
<gene>
    <name evidence="5" type="ORF">CLV71_105173</name>
</gene>
<evidence type="ECO:0000256" key="1">
    <source>
        <dbReference type="ARBA" id="ARBA00023015"/>
    </source>
</evidence>
<name>A0A4R7VQX6_9PSEU</name>
<dbReference type="RefSeq" id="WP_133903456.1">
    <property type="nucleotide sequence ID" value="NZ_SOCP01000005.1"/>
</dbReference>
<evidence type="ECO:0000259" key="4">
    <source>
        <dbReference type="PROSITE" id="PS50043"/>
    </source>
</evidence>
<dbReference type="PANTHER" id="PTHR44688:SF16">
    <property type="entry name" value="DNA-BINDING TRANSCRIPTIONAL ACTIVATOR DEVR_DOSR"/>
    <property type="match status" value="1"/>
</dbReference>
<dbReference type="GO" id="GO:0003677">
    <property type="term" value="F:DNA binding"/>
    <property type="evidence" value="ECO:0007669"/>
    <property type="project" value="UniProtKB-KW"/>
</dbReference>
<dbReference type="InterPro" id="IPR000792">
    <property type="entry name" value="Tscrpt_reg_LuxR_C"/>
</dbReference>
<dbReference type="PANTHER" id="PTHR44688">
    <property type="entry name" value="DNA-BINDING TRANSCRIPTIONAL ACTIVATOR DEVR_DOSR"/>
    <property type="match status" value="1"/>
</dbReference>
<feature type="domain" description="HTH luxR-type" evidence="4">
    <location>
        <begin position="137"/>
        <end position="202"/>
    </location>
</feature>
<dbReference type="SMART" id="SM00421">
    <property type="entry name" value="HTH_LUXR"/>
    <property type="match status" value="1"/>
</dbReference>
<accession>A0A4R7VQX6</accession>
<evidence type="ECO:0000256" key="2">
    <source>
        <dbReference type="ARBA" id="ARBA00023125"/>
    </source>
</evidence>
<dbReference type="InterPro" id="IPR016032">
    <property type="entry name" value="Sig_transdc_resp-reg_C-effctor"/>
</dbReference>
<organism evidence="5 6">
    <name type="scientific">Actinophytocola oryzae</name>
    <dbReference type="NCBI Taxonomy" id="502181"/>
    <lineage>
        <taxon>Bacteria</taxon>
        <taxon>Bacillati</taxon>
        <taxon>Actinomycetota</taxon>
        <taxon>Actinomycetes</taxon>
        <taxon>Pseudonocardiales</taxon>
        <taxon>Pseudonocardiaceae</taxon>
    </lineage>
</organism>
<dbReference type="AlphaFoldDB" id="A0A4R7VQX6"/>
<protein>
    <submittedName>
        <fullName evidence="5">DNA-binding NarL/FixJ family response regulator</fullName>
    </submittedName>
</protein>
<evidence type="ECO:0000313" key="5">
    <source>
        <dbReference type="EMBL" id="TDV52042.1"/>
    </source>
</evidence>
<proteinExistence type="predicted"/>
<keyword evidence="6" id="KW-1185">Reference proteome</keyword>
<evidence type="ECO:0000313" key="6">
    <source>
        <dbReference type="Proteomes" id="UP000294927"/>
    </source>
</evidence>
<dbReference type="PROSITE" id="PS50043">
    <property type="entry name" value="HTH_LUXR_2"/>
    <property type="match status" value="1"/>
</dbReference>
<dbReference type="OrthoDB" id="4309410at2"/>
<keyword evidence="1" id="KW-0805">Transcription regulation</keyword>
<dbReference type="PRINTS" id="PR00038">
    <property type="entry name" value="HTHLUXR"/>
</dbReference>
<reference evidence="5 6" key="1">
    <citation type="submission" date="2019-03" db="EMBL/GenBank/DDBJ databases">
        <title>Genomic Encyclopedia of Archaeal and Bacterial Type Strains, Phase II (KMG-II): from individual species to whole genera.</title>
        <authorList>
            <person name="Goeker M."/>
        </authorList>
    </citation>
    <scope>NUCLEOTIDE SEQUENCE [LARGE SCALE GENOMIC DNA]</scope>
    <source>
        <strain evidence="5 6">DSM 45499</strain>
    </source>
</reference>
<sequence length="204" mass="21969">MTVRVLVHASDPVNRAGVAALLRPAREVELVIEGEESDIVVLAESTVAAAQLEEVDRLRTTRRTRCVVVAGRFAEKDLMTAVRCGVVSVLPFEGVSATKLLSTIVGVGQGRSVMPHRLQAALLRQLNELRRDLLTPNGLTLSGLDERELDVLGLIAEGFRTDEIAAKLSYSEGTVKSVLHGAMTRLNLANRAHAVAYAIRAGLL</sequence>
<dbReference type="Proteomes" id="UP000294927">
    <property type="component" value="Unassembled WGS sequence"/>
</dbReference>
<dbReference type="GO" id="GO:0006355">
    <property type="term" value="P:regulation of DNA-templated transcription"/>
    <property type="evidence" value="ECO:0007669"/>
    <property type="project" value="InterPro"/>
</dbReference>